<evidence type="ECO:0000313" key="3">
    <source>
        <dbReference type="EMBL" id="KAG2911153.1"/>
    </source>
</evidence>
<feature type="compositionally biased region" description="Acidic residues" evidence="1">
    <location>
        <begin position="51"/>
        <end position="61"/>
    </location>
</feature>
<reference evidence="3" key="1">
    <citation type="submission" date="2018-10" db="EMBL/GenBank/DDBJ databases">
        <title>Effector identification in a new, highly contiguous assembly of the strawberry crown rot pathogen Phytophthora cactorum.</title>
        <authorList>
            <person name="Armitage A.D."/>
            <person name="Nellist C.F."/>
            <person name="Bates H."/>
            <person name="Vickerstaff R.J."/>
            <person name="Harrison R.J."/>
        </authorList>
    </citation>
    <scope>NUCLEOTIDE SEQUENCE</scope>
    <source>
        <strain evidence="3">4040</strain>
    </source>
</reference>
<feature type="compositionally biased region" description="Polar residues" evidence="1">
    <location>
        <begin position="40"/>
        <end position="49"/>
    </location>
</feature>
<dbReference type="Proteomes" id="UP000736787">
    <property type="component" value="Unassembled WGS sequence"/>
</dbReference>
<dbReference type="Pfam" id="PF13843">
    <property type="entry name" value="DDE_Tnp_1_7"/>
    <property type="match status" value="1"/>
</dbReference>
<feature type="compositionally biased region" description="Acidic residues" evidence="1">
    <location>
        <begin position="71"/>
        <end position="89"/>
    </location>
</feature>
<gene>
    <name evidence="3" type="ORF">PC117_g19237</name>
</gene>
<protein>
    <recommendedName>
        <fullName evidence="2">PiggyBac transposable element-derived protein domain-containing protein</fullName>
    </recommendedName>
</protein>
<comment type="caution">
    <text evidence="3">The sequence shown here is derived from an EMBL/GenBank/DDBJ whole genome shotgun (WGS) entry which is preliminary data.</text>
</comment>
<evidence type="ECO:0000313" key="4">
    <source>
        <dbReference type="Proteomes" id="UP000736787"/>
    </source>
</evidence>
<sequence>METASEQTSEALAASAHATVAAAIGDIVNSVVKWRGANARSASRITPTYDNEGDNEEEADDISVGHGDAVDDHDDADNNSDENGDDDEAAVPYIPHVCVVEGDPNLMSGGARQCTGLNSDDDSDADDEDDDEWKEDWEIGELSDEEPDPVEMELPDSLCLSVAKNASRLREMKESGWVYDPDNFGPDPTYADLLPWRPTGIIPARARSIQVQHRQKGEEAENYRDVRRRLANIQTIEAWQVLRVVELLMARMLSPMRKVIAAHWSVTNPGALPANRFGKFMSRNRFFHTLGNLHFSNNKSPQANTDRAWKIRPVVDVLQRTFSRGYKVPPVISFDEATLPSRSRYNPTRQFNKDKPHKWGTKVFVAACADTAYCMRFVTRMCARDEHQLDAALFLAQVLMLD</sequence>
<dbReference type="InterPro" id="IPR029526">
    <property type="entry name" value="PGBD"/>
</dbReference>
<name>A0A8T1BVP9_9STRA</name>
<dbReference type="EMBL" id="RCMK01000824">
    <property type="protein sequence ID" value="KAG2911153.1"/>
    <property type="molecule type" value="Genomic_DNA"/>
</dbReference>
<accession>A0A8T1BVP9</accession>
<feature type="region of interest" description="Disordered" evidence="1">
    <location>
        <begin position="39"/>
        <end position="89"/>
    </location>
</feature>
<dbReference type="PANTHER" id="PTHR46599:SF3">
    <property type="entry name" value="PIGGYBAC TRANSPOSABLE ELEMENT-DERIVED PROTEIN 4"/>
    <property type="match status" value="1"/>
</dbReference>
<evidence type="ECO:0000256" key="1">
    <source>
        <dbReference type="SAM" id="MobiDB-lite"/>
    </source>
</evidence>
<dbReference type="AlphaFoldDB" id="A0A8T1BVP9"/>
<dbReference type="VEuPathDB" id="FungiDB:PC110_g17286"/>
<feature type="compositionally biased region" description="Acidic residues" evidence="1">
    <location>
        <begin position="119"/>
        <end position="132"/>
    </location>
</feature>
<feature type="region of interest" description="Disordered" evidence="1">
    <location>
        <begin position="109"/>
        <end position="132"/>
    </location>
</feature>
<evidence type="ECO:0000259" key="2">
    <source>
        <dbReference type="Pfam" id="PF13843"/>
    </source>
</evidence>
<feature type="domain" description="PiggyBac transposable element-derived protein" evidence="2">
    <location>
        <begin position="261"/>
        <end position="378"/>
    </location>
</feature>
<organism evidence="3 4">
    <name type="scientific">Phytophthora cactorum</name>
    <dbReference type="NCBI Taxonomy" id="29920"/>
    <lineage>
        <taxon>Eukaryota</taxon>
        <taxon>Sar</taxon>
        <taxon>Stramenopiles</taxon>
        <taxon>Oomycota</taxon>
        <taxon>Peronosporomycetes</taxon>
        <taxon>Peronosporales</taxon>
        <taxon>Peronosporaceae</taxon>
        <taxon>Phytophthora</taxon>
    </lineage>
</organism>
<proteinExistence type="predicted"/>
<dbReference type="PANTHER" id="PTHR46599">
    <property type="entry name" value="PIGGYBAC TRANSPOSABLE ELEMENT-DERIVED PROTEIN 4"/>
    <property type="match status" value="1"/>
</dbReference>